<dbReference type="SUPFAM" id="SSF52540">
    <property type="entry name" value="P-loop containing nucleoside triphosphate hydrolases"/>
    <property type="match status" value="1"/>
</dbReference>
<keyword evidence="5" id="KW-1185">Reference proteome</keyword>
<comment type="caution">
    <text evidence="4">The sequence shown here is derived from an EMBL/GenBank/DDBJ whole genome shotgun (WGS) entry which is preliminary data.</text>
</comment>
<dbReference type="Proteomes" id="UP000288259">
    <property type="component" value="Unassembled WGS sequence"/>
</dbReference>
<keyword evidence="2" id="KW-0808">Transferase</keyword>
<proteinExistence type="predicted"/>
<dbReference type="GO" id="GO:0009360">
    <property type="term" value="C:DNA polymerase III complex"/>
    <property type="evidence" value="ECO:0007669"/>
    <property type="project" value="TreeGrafter"/>
</dbReference>
<evidence type="ECO:0000313" key="5">
    <source>
        <dbReference type="Proteomes" id="UP000288259"/>
    </source>
</evidence>
<dbReference type="InterPro" id="IPR050238">
    <property type="entry name" value="DNA_Rep/Repair_Clamp_Loader"/>
</dbReference>
<dbReference type="GO" id="GO:0006261">
    <property type="term" value="P:DNA-templated DNA replication"/>
    <property type="evidence" value="ECO:0007669"/>
    <property type="project" value="TreeGrafter"/>
</dbReference>
<evidence type="ECO:0000256" key="1">
    <source>
        <dbReference type="ARBA" id="ARBA00012417"/>
    </source>
</evidence>
<evidence type="ECO:0000256" key="3">
    <source>
        <dbReference type="ARBA" id="ARBA00049244"/>
    </source>
</evidence>
<dbReference type="Gene3D" id="3.40.50.300">
    <property type="entry name" value="P-loop containing nucleotide triphosphate hydrolases"/>
    <property type="match status" value="1"/>
</dbReference>
<dbReference type="Pfam" id="PF13177">
    <property type="entry name" value="DNA_pol3_delta2"/>
    <property type="match status" value="1"/>
</dbReference>
<dbReference type="PANTHER" id="PTHR11669:SF8">
    <property type="entry name" value="DNA POLYMERASE III SUBUNIT DELTA"/>
    <property type="match status" value="1"/>
</dbReference>
<sequence length="324" mass="37106">MAARGVNVSLPWLRTLWQNLVREQQQGTLAHAHCIPWQPDLGTAALVDEWIKLLLCTQSQKRACGQCKSCLLHQAGNHPDFYRLGSVDGKVISVDQVRELLAKLQQTPNQAGAKVVWLQDAEKLSVTAANALLKTLEEPTRATYFIVTPERTERLLPTLRSRMQLQRIPQPGAEEVAQWLAQRLQRVLTAEEQNYCQRYADRPLALLQWAESGDYPSDDLAELNESFTAGAALPALTKTNWQGWLLATEQWLQMLIRLQQNVAVTQLQLPQQRESVENWLRQHNYQVTELSSWLQLCYAIRQRTNEQSGLNGPLLLKELWMRWL</sequence>
<dbReference type="AlphaFoldDB" id="A0A432YHB7"/>
<dbReference type="GO" id="GO:0003887">
    <property type="term" value="F:DNA-directed DNA polymerase activity"/>
    <property type="evidence" value="ECO:0007669"/>
    <property type="project" value="UniProtKB-KW"/>
</dbReference>
<protein>
    <recommendedName>
        <fullName evidence="1">DNA-directed DNA polymerase</fullName>
        <ecNumber evidence="1">2.7.7.7</ecNumber>
    </recommendedName>
</protein>
<comment type="catalytic activity">
    <reaction evidence="3">
        <text>DNA(n) + a 2'-deoxyribonucleoside 5'-triphosphate = DNA(n+1) + diphosphate</text>
        <dbReference type="Rhea" id="RHEA:22508"/>
        <dbReference type="Rhea" id="RHEA-COMP:17339"/>
        <dbReference type="Rhea" id="RHEA-COMP:17340"/>
        <dbReference type="ChEBI" id="CHEBI:33019"/>
        <dbReference type="ChEBI" id="CHEBI:61560"/>
        <dbReference type="ChEBI" id="CHEBI:173112"/>
        <dbReference type="EC" id="2.7.7.7"/>
    </reaction>
</comment>
<dbReference type="EMBL" id="PIPY01000007">
    <property type="protein sequence ID" value="RUO60351.1"/>
    <property type="molecule type" value="Genomic_DNA"/>
</dbReference>
<accession>A0A432YHB7</accession>
<gene>
    <name evidence="4" type="ORF">CWI71_08085</name>
</gene>
<keyword evidence="2" id="KW-0548">Nucleotidyltransferase</keyword>
<dbReference type="EC" id="2.7.7.7" evidence="1"/>
<organism evidence="4 5">
    <name type="scientific">Pseudidiomarina insulisalsae</name>
    <dbReference type="NCBI Taxonomy" id="575789"/>
    <lineage>
        <taxon>Bacteria</taxon>
        <taxon>Pseudomonadati</taxon>
        <taxon>Pseudomonadota</taxon>
        <taxon>Gammaproteobacteria</taxon>
        <taxon>Alteromonadales</taxon>
        <taxon>Idiomarinaceae</taxon>
        <taxon>Pseudidiomarina</taxon>
    </lineage>
</organism>
<dbReference type="InterPro" id="IPR027417">
    <property type="entry name" value="P-loop_NTPase"/>
</dbReference>
<reference evidence="5" key="1">
    <citation type="journal article" date="2018" name="Front. Microbiol.">
        <title>Genome-Based Analysis Reveals the Taxonomy and Diversity of the Family Idiomarinaceae.</title>
        <authorList>
            <person name="Liu Y."/>
            <person name="Lai Q."/>
            <person name="Shao Z."/>
        </authorList>
    </citation>
    <scope>NUCLEOTIDE SEQUENCE [LARGE SCALE GENOMIC DNA]</scope>
    <source>
        <strain evidence="5">CVS-6</strain>
    </source>
</reference>
<evidence type="ECO:0000256" key="2">
    <source>
        <dbReference type="ARBA" id="ARBA00022932"/>
    </source>
</evidence>
<name>A0A432YHB7_9GAMM</name>
<dbReference type="PANTHER" id="PTHR11669">
    <property type="entry name" value="REPLICATION FACTOR C / DNA POLYMERASE III GAMMA-TAU SUBUNIT"/>
    <property type="match status" value="1"/>
</dbReference>
<keyword evidence="2" id="KW-0239">DNA-directed DNA polymerase</keyword>
<evidence type="ECO:0000313" key="4">
    <source>
        <dbReference type="EMBL" id="RUO60351.1"/>
    </source>
</evidence>